<dbReference type="AlphaFoldDB" id="A0A941EVU8"/>
<dbReference type="GO" id="GO:0046873">
    <property type="term" value="F:metal ion transmembrane transporter activity"/>
    <property type="evidence" value="ECO:0007669"/>
    <property type="project" value="InterPro"/>
</dbReference>
<keyword evidence="5 6" id="KW-0472">Membrane</keyword>
<protein>
    <recommendedName>
        <fullName evidence="6">GDT1 family protein</fullName>
    </recommendedName>
</protein>
<evidence type="ECO:0000256" key="4">
    <source>
        <dbReference type="ARBA" id="ARBA00022989"/>
    </source>
</evidence>
<evidence type="ECO:0000313" key="7">
    <source>
        <dbReference type="EMBL" id="MBR7839225.1"/>
    </source>
</evidence>
<dbReference type="PANTHER" id="PTHR12608:SF1">
    <property type="entry name" value="TRANSMEMBRANE PROTEIN 165"/>
    <property type="match status" value="1"/>
</dbReference>
<gene>
    <name evidence="7" type="ORF">KDL01_38540</name>
</gene>
<feature type="transmembrane region" description="Helical" evidence="6">
    <location>
        <begin position="67"/>
        <end position="85"/>
    </location>
</feature>
<proteinExistence type="inferred from homology"/>
<evidence type="ECO:0000256" key="1">
    <source>
        <dbReference type="ARBA" id="ARBA00004141"/>
    </source>
</evidence>
<dbReference type="RefSeq" id="WP_212533664.1">
    <property type="nucleotide sequence ID" value="NZ_JAGSOG010000399.1"/>
</dbReference>
<evidence type="ECO:0000256" key="5">
    <source>
        <dbReference type="ARBA" id="ARBA00023136"/>
    </source>
</evidence>
<name>A0A941EVU8_9ACTN</name>
<keyword evidence="4 6" id="KW-1133">Transmembrane helix</keyword>
<feature type="transmembrane region" description="Helical" evidence="6">
    <location>
        <begin position="35"/>
        <end position="60"/>
    </location>
</feature>
<comment type="subcellular location">
    <subcellularLocation>
        <location evidence="1 6">Membrane</location>
        <topology evidence="1 6">Multi-pass membrane protein</topology>
    </subcellularLocation>
</comment>
<accession>A0A941EVU8</accession>
<feature type="transmembrane region" description="Helical" evidence="6">
    <location>
        <begin position="135"/>
        <end position="158"/>
    </location>
</feature>
<reference evidence="7" key="1">
    <citation type="submission" date="2021-04" db="EMBL/GenBank/DDBJ databases">
        <title>Genome based classification of Actinospica acidithermotolerans sp. nov., an actinobacterium isolated from an Indonesian hot spring.</title>
        <authorList>
            <person name="Kusuma A.B."/>
            <person name="Putra K.E."/>
            <person name="Nafisah S."/>
            <person name="Loh J."/>
            <person name="Nouioui I."/>
            <person name="Goodfellow M."/>
        </authorList>
    </citation>
    <scope>NUCLEOTIDE SEQUENCE</scope>
    <source>
        <strain evidence="7">CSCA 57</strain>
    </source>
</reference>
<keyword evidence="8" id="KW-1185">Reference proteome</keyword>
<dbReference type="InterPro" id="IPR001727">
    <property type="entry name" value="GDT1-like"/>
</dbReference>
<comment type="caution">
    <text evidence="6">Lacks conserved residue(s) required for the propagation of feature annotation.</text>
</comment>
<dbReference type="EMBL" id="JAGSOG010000399">
    <property type="protein sequence ID" value="MBR7839225.1"/>
    <property type="molecule type" value="Genomic_DNA"/>
</dbReference>
<dbReference type="Proteomes" id="UP000675781">
    <property type="component" value="Unassembled WGS sequence"/>
</dbReference>
<evidence type="ECO:0000256" key="3">
    <source>
        <dbReference type="ARBA" id="ARBA00022692"/>
    </source>
</evidence>
<evidence type="ECO:0000256" key="2">
    <source>
        <dbReference type="ARBA" id="ARBA00009190"/>
    </source>
</evidence>
<dbReference type="GO" id="GO:0016020">
    <property type="term" value="C:membrane"/>
    <property type="evidence" value="ECO:0007669"/>
    <property type="project" value="UniProtKB-SubCell"/>
</dbReference>
<evidence type="ECO:0000313" key="8">
    <source>
        <dbReference type="Proteomes" id="UP000675781"/>
    </source>
</evidence>
<dbReference type="Pfam" id="PF01169">
    <property type="entry name" value="GDT1"/>
    <property type="match status" value="2"/>
</dbReference>
<feature type="transmembrane region" description="Helical" evidence="6">
    <location>
        <begin position="170"/>
        <end position="191"/>
    </location>
</feature>
<keyword evidence="3 6" id="KW-0812">Transmembrane</keyword>
<organism evidence="7 8">
    <name type="scientific">Actinospica durhamensis</name>
    <dbReference type="NCBI Taxonomy" id="1508375"/>
    <lineage>
        <taxon>Bacteria</taxon>
        <taxon>Bacillati</taxon>
        <taxon>Actinomycetota</taxon>
        <taxon>Actinomycetes</taxon>
        <taxon>Catenulisporales</taxon>
        <taxon>Actinospicaceae</taxon>
        <taxon>Actinospica</taxon>
    </lineage>
</organism>
<comment type="caution">
    <text evidence="7">The sequence shown here is derived from an EMBL/GenBank/DDBJ whole genome shotgun (WGS) entry which is preliminary data.</text>
</comment>
<dbReference type="PANTHER" id="PTHR12608">
    <property type="entry name" value="TRANSMEMBRANE PROTEIN HTP-1 RELATED"/>
    <property type="match status" value="1"/>
</dbReference>
<sequence length="192" mass="20289">MSLAVIATTFALIFLAELPDKTALASLVLATRYPGRYVFLGAAVGFTVQVAIAVAAGSLLRLLPHRVLEAVVATLFLIGAGLMLWQSRGADAQEEPEIKQVSSPWRAMLVSFSVITVAEFGDLTQIVTANLAAKYNWLSVSIGALLALWAVAALAILGGQALLRWIPLKLVIRAAAAIMLVLAGISLYSVFA</sequence>
<evidence type="ECO:0000256" key="6">
    <source>
        <dbReference type="RuleBase" id="RU365102"/>
    </source>
</evidence>
<comment type="similarity">
    <text evidence="2 6">Belongs to the GDT1 family.</text>
</comment>